<feature type="chain" id="PRO_5042931277" description="Beta-lactamase-related domain-containing protein" evidence="2">
    <location>
        <begin position="23"/>
        <end position="339"/>
    </location>
</feature>
<evidence type="ECO:0000313" key="5">
    <source>
        <dbReference type="Proteomes" id="UP001280581"/>
    </source>
</evidence>
<dbReference type="PANTHER" id="PTHR22935">
    <property type="entry name" value="PENICILLIN-BINDING PROTEIN"/>
    <property type="match status" value="1"/>
</dbReference>
<feature type="signal peptide" evidence="2">
    <location>
        <begin position="1"/>
        <end position="22"/>
    </location>
</feature>
<dbReference type="InterPro" id="IPR001466">
    <property type="entry name" value="Beta-lactam-related"/>
</dbReference>
<feature type="compositionally biased region" description="Pro residues" evidence="1">
    <location>
        <begin position="295"/>
        <end position="308"/>
    </location>
</feature>
<dbReference type="PANTHER" id="PTHR22935:SF97">
    <property type="entry name" value="BETA-LACTAMASE-RELATED DOMAIN-CONTAINING PROTEIN"/>
    <property type="match status" value="1"/>
</dbReference>
<proteinExistence type="predicted"/>
<dbReference type="InterPro" id="IPR051478">
    <property type="entry name" value="Beta-lactamase-like_AB/R"/>
</dbReference>
<dbReference type="AlphaFoldDB" id="A0AAN6M4G1"/>
<gene>
    <name evidence="4" type="ORF">GRF29_28g2121326</name>
</gene>
<dbReference type="InterPro" id="IPR012338">
    <property type="entry name" value="Beta-lactam/transpept-like"/>
</dbReference>
<evidence type="ECO:0000313" key="4">
    <source>
        <dbReference type="EMBL" id="KAK3214141.1"/>
    </source>
</evidence>
<name>A0AAN6M4G1_9PLEO</name>
<dbReference type="EMBL" id="WVTA01000004">
    <property type="protein sequence ID" value="KAK3214141.1"/>
    <property type="molecule type" value="Genomic_DNA"/>
</dbReference>
<feature type="region of interest" description="Disordered" evidence="1">
    <location>
        <begin position="283"/>
        <end position="339"/>
    </location>
</feature>
<dbReference type="Proteomes" id="UP001280581">
    <property type="component" value="Unassembled WGS sequence"/>
</dbReference>
<sequence length="339" mass="36201">MSFKPLSLLTLATSIFTSHAHTQDIPFSPCPLLGPRFPIPTHLSTSKIIQSGLQNLTSAFDNYVTTLNGTFGPTSATTSFSVILFSTENTNASDPFLFEYHHTARSLSNKTSAVQKVDRDTIYPIGDLTTLFTTWLFLIEAEEQHWADPITAWIPELRQNSTASTAVKWDDITLGDLAAHLSGLGKFPDPLSADPTPASLLSSLENGTAAVPCDASTPCTRESFLSFTRTKRPVVPPGTTPILSNTAFILLASALEAMTEKSYASLLQDSILSPLNLSRTSLLTPSSRTNSLAHAPPPLHTPPSPPPTQASSPPLTTSPSPFAPSSPPPSFPLPQPPTG</sequence>
<evidence type="ECO:0000259" key="3">
    <source>
        <dbReference type="Pfam" id="PF00144"/>
    </source>
</evidence>
<reference evidence="4 5" key="1">
    <citation type="submission" date="2021-02" db="EMBL/GenBank/DDBJ databases">
        <title>Genome assembly of Pseudopithomyces chartarum.</title>
        <authorList>
            <person name="Jauregui R."/>
            <person name="Singh J."/>
            <person name="Voisey C."/>
        </authorList>
    </citation>
    <scope>NUCLEOTIDE SEQUENCE [LARGE SCALE GENOMIC DNA]</scope>
    <source>
        <strain evidence="4 5">AGR01</strain>
    </source>
</reference>
<evidence type="ECO:0000256" key="2">
    <source>
        <dbReference type="SAM" id="SignalP"/>
    </source>
</evidence>
<protein>
    <recommendedName>
        <fullName evidence="3">Beta-lactamase-related domain-containing protein</fullName>
    </recommendedName>
</protein>
<organism evidence="4 5">
    <name type="scientific">Pseudopithomyces chartarum</name>
    <dbReference type="NCBI Taxonomy" id="1892770"/>
    <lineage>
        <taxon>Eukaryota</taxon>
        <taxon>Fungi</taxon>
        <taxon>Dikarya</taxon>
        <taxon>Ascomycota</taxon>
        <taxon>Pezizomycotina</taxon>
        <taxon>Dothideomycetes</taxon>
        <taxon>Pleosporomycetidae</taxon>
        <taxon>Pleosporales</taxon>
        <taxon>Massarineae</taxon>
        <taxon>Didymosphaeriaceae</taxon>
        <taxon>Pseudopithomyces</taxon>
    </lineage>
</organism>
<keyword evidence="5" id="KW-1185">Reference proteome</keyword>
<keyword evidence="2" id="KW-0732">Signal</keyword>
<feature type="compositionally biased region" description="Low complexity" evidence="1">
    <location>
        <begin position="309"/>
        <end position="320"/>
    </location>
</feature>
<feature type="compositionally biased region" description="Low complexity" evidence="1">
    <location>
        <begin position="283"/>
        <end position="294"/>
    </location>
</feature>
<feature type="domain" description="Beta-lactamase-related" evidence="3">
    <location>
        <begin position="114"/>
        <end position="310"/>
    </location>
</feature>
<dbReference type="Pfam" id="PF00144">
    <property type="entry name" value="Beta-lactamase"/>
    <property type="match status" value="1"/>
</dbReference>
<evidence type="ECO:0000256" key="1">
    <source>
        <dbReference type="SAM" id="MobiDB-lite"/>
    </source>
</evidence>
<dbReference type="Gene3D" id="3.40.710.10">
    <property type="entry name" value="DD-peptidase/beta-lactamase superfamily"/>
    <property type="match status" value="1"/>
</dbReference>
<feature type="compositionally biased region" description="Pro residues" evidence="1">
    <location>
        <begin position="321"/>
        <end position="339"/>
    </location>
</feature>
<accession>A0AAN6M4G1</accession>
<dbReference type="SUPFAM" id="SSF56601">
    <property type="entry name" value="beta-lactamase/transpeptidase-like"/>
    <property type="match status" value="1"/>
</dbReference>
<comment type="caution">
    <text evidence="4">The sequence shown here is derived from an EMBL/GenBank/DDBJ whole genome shotgun (WGS) entry which is preliminary data.</text>
</comment>